<feature type="transmembrane region" description="Helical" evidence="5">
    <location>
        <begin position="21"/>
        <end position="45"/>
    </location>
</feature>
<feature type="transmembrane region" description="Helical" evidence="5">
    <location>
        <begin position="365"/>
        <end position="389"/>
    </location>
</feature>
<feature type="transmembrane region" description="Helical" evidence="5">
    <location>
        <begin position="88"/>
        <end position="114"/>
    </location>
</feature>
<feature type="transmembrane region" description="Helical" evidence="5">
    <location>
        <begin position="57"/>
        <end position="76"/>
    </location>
</feature>
<dbReference type="PRINTS" id="PR01036">
    <property type="entry name" value="TCRTETB"/>
</dbReference>
<feature type="transmembrane region" description="Helical" evidence="5">
    <location>
        <begin position="233"/>
        <end position="254"/>
    </location>
</feature>
<sequence>MHTETTEDRGSWADLLRGSNGAISLVLAGGVALYAITVYVIGALLPALTAELGAGELYAWVNTAYLTASVLASAMTGRVSIRLGTRGAYTLAFLLFAAGSLIITLAPAMSIVVAGRFVQGLGGGFLAALAYVSISALLPRAVWTRATVLITAMWAIGGIAGPALGGAFAAAGTWRAAFIILTVAAGVLGTLALLVIRVPRNPDAAVPGLAAASLALIVAGAVLFSVATLFSGLVQGAVIAAGVLALVLFVAVDVRAASPLLPAMTFRRGSQLRWVYLVIGLLAGSVMIEAFVPLFAHEIGNVPALPAGYLGAVPSLGWTIAEVFSAMIHGERARLRARTVAPFLTVAGLIGFALVSGTLDGGAVLTGWIVSLALIGIGVGLGFPHLSVAAMSAVEGEEEGALAAAGVSTVQLLSNTIVTALAGILLGTTVAGLTSAQVVSGGLAILVAVTIPAALLIARRLRTPAHR</sequence>
<proteinExistence type="predicted"/>
<comment type="subcellular location">
    <subcellularLocation>
        <location evidence="1">Cell membrane</location>
        <topology evidence="1">Multi-pass membrane protein</topology>
    </subcellularLocation>
</comment>
<evidence type="ECO:0000256" key="4">
    <source>
        <dbReference type="ARBA" id="ARBA00023136"/>
    </source>
</evidence>
<feature type="domain" description="Major facilitator superfamily (MFS) profile" evidence="6">
    <location>
        <begin position="23"/>
        <end position="462"/>
    </location>
</feature>
<dbReference type="OrthoDB" id="3503984at2"/>
<dbReference type="PANTHER" id="PTHR23501:SF154">
    <property type="entry name" value="MULTIDRUG-EFFLUX TRANSPORTER RV1634-RELATED"/>
    <property type="match status" value="1"/>
</dbReference>
<name>A0A3L7ADD0_9MICO</name>
<evidence type="ECO:0000313" key="8">
    <source>
        <dbReference type="Proteomes" id="UP000272503"/>
    </source>
</evidence>
<protein>
    <submittedName>
        <fullName evidence="7">MFS transporter</fullName>
    </submittedName>
</protein>
<evidence type="ECO:0000259" key="6">
    <source>
        <dbReference type="PROSITE" id="PS50850"/>
    </source>
</evidence>
<dbReference type="GO" id="GO:0022857">
    <property type="term" value="F:transmembrane transporter activity"/>
    <property type="evidence" value="ECO:0007669"/>
    <property type="project" value="InterPro"/>
</dbReference>
<evidence type="ECO:0000256" key="1">
    <source>
        <dbReference type="ARBA" id="ARBA00004651"/>
    </source>
</evidence>
<feature type="transmembrane region" description="Helical" evidence="5">
    <location>
        <begin position="208"/>
        <end position="227"/>
    </location>
</feature>
<dbReference type="RefSeq" id="WP_121647076.1">
    <property type="nucleotide sequence ID" value="NZ_RCUX01000001.1"/>
</dbReference>
<feature type="transmembrane region" description="Helical" evidence="5">
    <location>
        <begin position="176"/>
        <end position="196"/>
    </location>
</feature>
<feature type="transmembrane region" description="Helical" evidence="5">
    <location>
        <begin position="146"/>
        <end position="170"/>
    </location>
</feature>
<keyword evidence="8" id="KW-1185">Reference proteome</keyword>
<feature type="transmembrane region" description="Helical" evidence="5">
    <location>
        <begin position="120"/>
        <end position="139"/>
    </location>
</feature>
<keyword evidence="2 5" id="KW-0812">Transmembrane</keyword>
<dbReference type="Proteomes" id="UP000272503">
    <property type="component" value="Unassembled WGS sequence"/>
</dbReference>
<feature type="transmembrane region" description="Helical" evidence="5">
    <location>
        <begin position="274"/>
        <end position="296"/>
    </location>
</feature>
<dbReference type="Gene3D" id="1.20.1250.20">
    <property type="entry name" value="MFS general substrate transporter like domains"/>
    <property type="match status" value="2"/>
</dbReference>
<dbReference type="InterPro" id="IPR036259">
    <property type="entry name" value="MFS_trans_sf"/>
</dbReference>
<evidence type="ECO:0000256" key="2">
    <source>
        <dbReference type="ARBA" id="ARBA00022692"/>
    </source>
</evidence>
<feature type="transmembrane region" description="Helical" evidence="5">
    <location>
        <begin position="340"/>
        <end position="359"/>
    </location>
</feature>
<dbReference type="GO" id="GO:0005886">
    <property type="term" value="C:plasma membrane"/>
    <property type="evidence" value="ECO:0007669"/>
    <property type="project" value="UniProtKB-SubCell"/>
</dbReference>
<evidence type="ECO:0000256" key="3">
    <source>
        <dbReference type="ARBA" id="ARBA00022989"/>
    </source>
</evidence>
<dbReference type="PANTHER" id="PTHR23501">
    <property type="entry name" value="MAJOR FACILITATOR SUPERFAMILY"/>
    <property type="match status" value="1"/>
</dbReference>
<accession>A0A3L7ADD0</accession>
<dbReference type="SUPFAM" id="SSF103473">
    <property type="entry name" value="MFS general substrate transporter"/>
    <property type="match status" value="1"/>
</dbReference>
<dbReference type="InterPro" id="IPR011701">
    <property type="entry name" value="MFS"/>
</dbReference>
<feature type="transmembrane region" description="Helical" evidence="5">
    <location>
        <begin position="438"/>
        <end position="458"/>
    </location>
</feature>
<feature type="transmembrane region" description="Helical" evidence="5">
    <location>
        <begin position="401"/>
        <end position="426"/>
    </location>
</feature>
<organism evidence="7 8">
    <name type="scientific">Mycetocola tolaasinivorans</name>
    <dbReference type="NCBI Taxonomy" id="76635"/>
    <lineage>
        <taxon>Bacteria</taxon>
        <taxon>Bacillati</taxon>
        <taxon>Actinomycetota</taxon>
        <taxon>Actinomycetes</taxon>
        <taxon>Micrococcales</taxon>
        <taxon>Microbacteriaceae</taxon>
        <taxon>Mycetocola</taxon>
    </lineage>
</organism>
<dbReference type="PROSITE" id="PS50850">
    <property type="entry name" value="MFS"/>
    <property type="match status" value="1"/>
</dbReference>
<comment type="caution">
    <text evidence="7">The sequence shown here is derived from an EMBL/GenBank/DDBJ whole genome shotgun (WGS) entry which is preliminary data.</text>
</comment>
<dbReference type="InterPro" id="IPR020846">
    <property type="entry name" value="MFS_dom"/>
</dbReference>
<evidence type="ECO:0000256" key="5">
    <source>
        <dbReference type="SAM" id="Phobius"/>
    </source>
</evidence>
<keyword evidence="3 5" id="KW-1133">Transmembrane helix</keyword>
<dbReference type="EMBL" id="RCUX01000001">
    <property type="protein sequence ID" value="RLP77984.1"/>
    <property type="molecule type" value="Genomic_DNA"/>
</dbReference>
<evidence type="ECO:0000313" key="7">
    <source>
        <dbReference type="EMBL" id="RLP77984.1"/>
    </source>
</evidence>
<feature type="transmembrane region" description="Helical" evidence="5">
    <location>
        <begin position="308"/>
        <end position="328"/>
    </location>
</feature>
<gene>
    <name evidence="7" type="ORF">D9V32_01240</name>
</gene>
<keyword evidence="4 5" id="KW-0472">Membrane</keyword>
<reference evidence="7 8" key="1">
    <citation type="submission" date="2018-10" db="EMBL/GenBank/DDBJ databases">
        <authorList>
            <person name="Li J."/>
        </authorList>
    </citation>
    <scope>NUCLEOTIDE SEQUENCE [LARGE SCALE GENOMIC DNA]</scope>
    <source>
        <strain evidence="7 8">IF 016277</strain>
    </source>
</reference>
<dbReference type="Pfam" id="PF07690">
    <property type="entry name" value="MFS_1"/>
    <property type="match status" value="1"/>
</dbReference>
<dbReference type="AlphaFoldDB" id="A0A3L7ADD0"/>